<dbReference type="Pfam" id="PF06985">
    <property type="entry name" value="HET"/>
    <property type="match status" value="1"/>
</dbReference>
<comment type="caution">
    <text evidence="2">The sequence shown here is derived from an EMBL/GenBank/DDBJ whole genome shotgun (WGS) entry which is preliminary data.</text>
</comment>
<keyword evidence="3" id="KW-1185">Reference proteome</keyword>
<evidence type="ECO:0000259" key="1">
    <source>
        <dbReference type="Pfam" id="PF06985"/>
    </source>
</evidence>
<dbReference type="AlphaFoldDB" id="A0AAJ0BIE7"/>
<dbReference type="PANTHER" id="PTHR24148:SF64">
    <property type="entry name" value="HETEROKARYON INCOMPATIBILITY DOMAIN-CONTAINING PROTEIN"/>
    <property type="match status" value="1"/>
</dbReference>
<reference evidence="2" key="1">
    <citation type="submission" date="2023-06" db="EMBL/GenBank/DDBJ databases">
        <title>Genome-scale phylogeny and comparative genomics of the fungal order Sordariales.</title>
        <authorList>
            <consortium name="Lawrence Berkeley National Laboratory"/>
            <person name="Hensen N."/>
            <person name="Bonometti L."/>
            <person name="Westerberg I."/>
            <person name="Brannstrom I.O."/>
            <person name="Guillou S."/>
            <person name="Cros-Aarteil S."/>
            <person name="Calhoun S."/>
            <person name="Haridas S."/>
            <person name="Kuo A."/>
            <person name="Mondo S."/>
            <person name="Pangilinan J."/>
            <person name="Riley R."/>
            <person name="Labutti K."/>
            <person name="Andreopoulos B."/>
            <person name="Lipzen A."/>
            <person name="Chen C."/>
            <person name="Yanf M."/>
            <person name="Daum C."/>
            <person name="Ng V."/>
            <person name="Clum A."/>
            <person name="Steindorff A."/>
            <person name="Ohm R."/>
            <person name="Martin F."/>
            <person name="Silar P."/>
            <person name="Natvig D."/>
            <person name="Lalanne C."/>
            <person name="Gautier V."/>
            <person name="Ament-Velasquez S.L."/>
            <person name="Kruys A."/>
            <person name="Hutchinson M.I."/>
            <person name="Powell A.J."/>
            <person name="Barry K."/>
            <person name="Miller A.N."/>
            <person name="Grigoriev I.V."/>
            <person name="Debuchy R."/>
            <person name="Gladieux P."/>
            <person name="Thoren M.H."/>
            <person name="Johannesson H."/>
        </authorList>
    </citation>
    <scope>NUCLEOTIDE SEQUENCE</scope>
    <source>
        <strain evidence="2">PSN4</strain>
    </source>
</reference>
<gene>
    <name evidence="2" type="ORF">QBC47DRAFT_379907</name>
</gene>
<dbReference type="InterPro" id="IPR052895">
    <property type="entry name" value="HetReg/Transcr_Mod"/>
</dbReference>
<evidence type="ECO:0000313" key="2">
    <source>
        <dbReference type="EMBL" id="KAK1756411.1"/>
    </source>
</evidence>
<organism evidence="2 3">
    <name type="scientific">Echria macrotheca</name>
    <dbReference type="NCBI Taxonomy" id="438768"/>
    <lineage>
        <taxon>Eukaryota</taxon>
        <taxon>Fungi</taxon>
        <taxon>Dikarya</taxon>
        <taxon>Ascomycota</taxon>
        <taxon>Pezizomycotina</taxon>
        <taxon>Sordariomycetes</taxon>
        <taxon>Sordariomycetidae</taxon>
        <taxon>Sordariales</taxon>
        <taxon>Schizotheciaceae</taxon>
        <taxon>Echria</taxon>
    </lineage>
</organism>
<accession>A0AAJ0BIE7</accession>
<protein>
    <submittedName>
        <fullName evidence="2">Heterokaryon incompatibility protein-domain-containing protein</fullName>
    </submittedName>
</protein>
<feature type="domain" description="Heterokaryon incompatibility" evidence="1">
    <location>
        <begin position="50"/>
        <end position="235"/>
    </location>
</feature>
<proteinExistence type="predicted"/>
<name>A0AAJ0BIE7_9PEZI</name>
<dbReference type="InterPro" id="IPR010730">
    <property type="entry name" value="HET"/>
</dbReference>
<evidence type="ECO:0000313" key="3">
    <source>
        <dbReference type="Proteomes" id="UP001239445"/>
    </source>
</evidence>
<sequence>MDPDSVQDVYDYELRPREIRLVRLLPSSQWTDPIHCTLSCHFLDGPLPEYTALSYAWGRANVTDEIFLNGKPWPITVNLANALYFLRDPTKILLFWIDALCINQSNPRERAAQVRLMREIYSICDTVAVYLGDGIHHRPQKGIARRPDVARITFSNDPRDLVHIDAFWDALSAGRPLKSLFHMFCLLRILSSADLFPILITKLDGGKNDALDQILEALRMMLTSTWWQRIWVVQEMVVARSAVIQYGPFSVPWDMLVAAVPHASLLGSATSSDGAKVLAYFVRHVENFENLRKQWRSEGGAPLLSLLQHFSARQATDERDKIFALLGLVRENQRGFVEPSYVDDVPRVYRNLAVALLHRTNDVSLWRGDMARKKRRDLPSWVPDWSAVFDESDRRRAQVTCHDVSNGWEFITVRSMTAYWNRVYFGMRKLSTWFQSRETTGDLLPAQLVVAFEQYGREIASFEAAWLIIEKVLKKLEAIYQSWLARLDGSVEHITWQQLNHLRDAHVSGAVYWHFEQRVEWSLAGYYHPILELLDLILSPGHGTTEDESSLFKELYFRHRNKLQFLLRKAFRVCEQYLSLASLYAKQCSPKILEIQTLCHTLKEYCGGPEEDSGDRWVQALFWCSVAVYGEVDERQEFTTLTARPDEVPIWNLPGQVPSLPPPHRRIKLDDEIFSDPAERNNGSGPPVLSIEIMHIGRVKLVGQRLMAWSDQGSAFDTLTLWIHTSRQLPTLDREWIDHRGHVRRDISRRDRQETPMESVHEWSLRTARTLVGDMVMVSVESDAQATQATDQVAPRRLKRSDTARLLRWFERILDLCKSERREAAKVGDFLENDEMKPFDQALVLVTEGRVAFWAGDHIWRFGLGPGSMAVDDVVAIMPGGRNHMIVRPQPSVVVSEFVRAFGDEKFAVVGDCYFDASGKAVIEDHVAAPESPWPGWLPQEMLQYVPGIEKIMEGRPWKRRVLLV</sequence>
<dbReference type="PANTHER" id="PTHR24148">
    <property type="entry name" value="ANKYRIN REPEAT DOMAIN-CONTAINING PROTEIN 39 HOMOLOG-RELATED"/>
    <property type="match status" value="1"/>
</dbReference>
<dbReference type="Proteomes" id="UP001239445">
    <property type="component" value="Unassembled WGS sequence"/>
</dbReference>
<dbReference type="EMBL" id="MU839832">
    <property type="protein sequence ID" value="KAK1756411.1"/>
    <property type="molecule type" value="Genomic_DNA"/>
</dbReference>